<evidence type="ECO:0000256" key="5">
    <source>
        <dbReference type="ARBA" id="ARBA00022989"/>
    </source>
</evidence>
<evidence type="ECO:0000313" key="9">
    <source>
        <dbReference type="Proteomes" id="UP000620133"/>
    </source>
</evidence>
<evidence type="ECO:0000256" key="4">
    <source>
        <dbReference type="ARBA" id="ARBA00022692"/>
    </source>
</evidence>
<dbReference type="GO" id="GO:0006508">
    <property type="term" value="P:proteolysis"/>
    <property type="evidence" value="ECO:0007669"/>
    <property type="project" value="InterPro"/>
</dbReference>
<evidence type="ECO:0000256" key="2">
    <source>
        <dbReference type="ARBA" id="ARBA00004141"/>
    </source>
</evidence>
<protein>
    <recommendedName>
        <fullName evidence="7">Peptidase M50 domain-containing protein</fullName>
    </recommendedName>
</protein>
<dbReference type="EMBL" id="AP024412">
    <property type="protein sequence ID" value="BCR36392.1"/>
    <property type="molecule type" value="Genomic_DNA"/>
</dbReference>
<organism evidence="8 9">
    <name type="scientific">Mariniplasma anaerobium</name>
    <dbReference type="NCBI Taxonomy" id="2735436"/>
    <lineage>
        <taxon>Bacteria</taxon>
        <taxon>Bacillati</taxon>
        <taxon>Mycoplasmatota</taxon>
        <taxon>Mollicutes</taxon>
        <taxon>Acholeplasmatales</taxon>
        <taxon>Acholeplasmataceae</taxon>
        <taxon>Mariniplasma</taxon>
    </lineage>
</organism>
<evidence type="ECO:0000259" key="7">
    <source>
        <dbReference type="Pfam" id="PF02163"/>
    </source>
</evidence>
<gene>
    <name evidence="8" type="ORF">MPAN_012850</name>
</gene>
<keyword evidence="6" id="KW-0472">Membrane</keyword>
<dbReference type="AlphaFoldDB" id="A0A7U9TGU4"/>
<dbReference type="Proteomes" id="UP000620133">
    <property type="component" value="Chromosome"/>
</dbReference>
<sequence length="406" mass="48465">MKKHKGIYFLIFSFFIGVIFVLLVYSGLWLKFTLGLKTISWWSWFVYLIFAFYLTLTLHELGHFFAFYFQKIKLRAIYLTIFVFYKTKKGWRFTIKPKLWVLFGGLVVPDMDPIEDEETYQDISVKFSKALIAAPIVTISFLVITILTFILTYILSTNSQWIGFMTLFTLYVILLSTLYIYTFKLSNQMFYGDFVAYEKIKTDPIFRFVQLNQYLSFGLKERKYSTFMWEKSKILIKENDIKRDAFYMTLLMTYLEGIIYEQMKPDLDIDLKLNKVPLASFARVEHGLIALYDICLYHYFLGNVEKAYQLLEQIEKRQGTKINERIKVYFNKKTKHVIHIQYDQEFLDDKKNYPAEQSWIFAPIMDIYEDMETLHKPLEFKLYESLVDLSVNDEEEIKKSDISLVK</sequence>
<keyword evidence="9" id="KW-1185">Reference proteome</keyword>
<feature type="domain" description="Peptidase M50" evidence="7">
    <location>
        <begin position="47"/>
        <end position="231"/>
    </location>
</feature>
<evidence type="ECO:0000256" key="3">
    <source>
        <dbReference type="ARBA" id="ARBA00007931"/>
    </source>
</evidence>
<evidence type="ECO:0000256" key="6">
    <source>
        <dbReference type="ARBA" id="ARBA00023136"/>
    </source>
</evidence>
<dbReference type="Pfam" id="PF02163">
    <property type="entry name" value="Peptidase_M50"/>
    <property type="match status" value="1"/>
</dbReference>
<keyword evidence="5" id="KW-1133">Transmembrane helix</keyword>
<proteinExistence type="inferred from homology"/>
<comment type="subcellular location">
    <subcellularLocation>
        <location evidence="2">Membrane</location>
        <topology evidence="2">Multi-pass membrane protein</topology>
    </subcellularLocation>
</comment>
<dbReference type="RefSeq" id="WP_176238795.1">
    <property type="nucleotide sequence ID" value="NZ_AP024412.1"/>
</dbReference>
<dbReference type="GO" id="GO:0016020">
    <property type="term" value="C:membrane"/>
    <property type="evidence" value="ECO:0007669"/>
    <property type="project" value="UniProtKB-SubCell"/>
</dbReference>
<dbReference type="InterPro" id="IPR008915">
    <property type="entry name" value="Peptidase_M50"/>
</dbReference>
<comment type="similarity">
    <text evidence="3">Belongs to the peptidase M50B family.</text>
</comment>
<evidence type="ECO:0000313" key="8">
    <source>
        <dbReference type="EMBL" id="BCR36392.1"/>
    </source>
</evidence>
<comment type="cofactor">
    <cofactor evidence="1">
        <name>Zn(2+)</name>
        <dbReference type="ChEBI" id="CHEBI:29105"/>
    </cofactor>
</comment>
<evidence type="ECO:0000256" key="1">
    <source>
        <dbReference type="ARBA" id="ARBA00001947"/>
    </source>
</evidence>
<reference evidence="8" key="1">
    <citation type="submission" date="2021-01" db="EMBL/GenBank/DDBJ databases">
        <title>Draft genome sequence of Acholeplasmataceae bacterium strain Mahy22.</title>
        <authorList>
            <person name="Watanabe M."/>
            <person name="Kojima H."/>
            <person name="Fukui M."/>
        </authorList>
    </citation>
    <scope>NUCLEOTIDE SEQUENCE</scope>
    <source>
        <strain evidence="8">Mahy22</strain>
    </source>
</reference>
<keyword evidence="4" id="KW-0812">Transmembrane</keyword>
<name>A0A7U9TGU4_9MOLU</name>
<accession>A0A7U9TGU4</accession>
<dbReference type="KEGG" id="manr:MPAN_012850"/>